<keyword evidence="4" id="KW-1003">Cell membrane</keyword>
<dbReference type="Pfam" id="PF21687">
    <property type="entry name" value="T2SSK_1st"/>
    <property type="match status" value="1"/>
</dbReference>
<reference evidence="13 14" key="1">
    <citation type="journal article" date="2016" name="Nat. Commun.">
        <title>Thousands of microbial genomes shed light on interconnected biogeochemical processes in an aquifer system.</title>
        <authorList>
            <person name="Anantharaman K."/>
            <person name="Brown C.T."/>
            <person name="Hug L.A."/>
            <person name="Sharon I."/>
            <person name="Castelle C.J."/>
            <person name="Probst A.J."/>
            <person name="Thomas B.C."/>
            <person name="Singh A."/>
            <person name="Wilkins M.J."/>
            <person name="Karaoz U."/>
            <person name="Brodie E.L."/>
            <person name="Williams K.H."/>
            <person name="Hubbard S.S."/>
            <person name="Banfield J.F."/>
        </authorList>
    </citation>
    <scope>NUCLEOTIDE SEQUENCE [LARGE SCALE GENOMIC DNA]</scope>
</reference>
<protein>
    <recommendedName>
        <fullName evidence="15">Type II secretion system protein K</fullName>
    </recommendedName>
</protein>
<accession>A0A1F7RRY7</accession>
<evidence type="ECO:0000256" key="1">
    <source>
        <dbReference type="ARBA" id="ARBA00004533"/>
    </source>
</evidence>
<feature type="domain" description="T2SS protein K second SAM-like" evidence="11">
    <location>
        <begin position="268"/>
        <end position="311"/>
    </location>
</feature>
<dbReference type="SUPFAM" id="SSF158544">
    <property type="entry name" value="GspK insert domain-like"/>
    <property type="match status" value="1"/>
</dbReference>
<feature type="compositionally biased region" description="Gly residues" evidence="10">
    <location>
        <begin position="125"/>
        <end position="139"/>
    </location>
</feature>
<evidence type="ECO:0000256" key="5">
    <source>
        <dbReference type="ARBA" id="ARBA00022519"/>
    </source>
</evidence>
<dbReference type="InterPro" id="IPR010994">
    <property type="entry name" value="RuvA_2-like"/>
</dbReference>
<dbReference type="Pfam" id="PF03934">
    <property type="entry name" value="T2SSK"/>
    <property type="match status" value="1"/>
</dbReference>
<dbReference type="GO" id="GO:0009306">
    <property type="term" value="P:protein secretion"/>
    <property type="evidence" value="ECO:0007669"/>
    <property type="project" value="InterPro"/>
</dbReference>
<keyword evidence="8" id="KW-1133">Transmembrane helix</keyword>
<dbReference type="SUPFAM" id="SSF54523">
    <property type="entry name" value="Pili subunits"/>
    <property type="match status" value="1"/>
</dbReference>
<keyword evidence="6" id="KW-0812">Transmembrane</keyword>
<evidence type="ECO:0000256" key="10">
    <source>
        <dbReference type="SAM" id="MobiDB-lite"/>
    </source>
</evidence>
<comment type="subcellular location">
    <subcellularLocation>
        <location evidence="1">Cell inner membrane</location>
    </subcellularLocation>
</comment>
<evidence type="ECO:0000256" key="2">
    <source>
        <dbReference type="ARBA" id="ARBA00007246"/>
    </source>
</evidence>
<dbReference type="Proteomes" id="UP000178435">
    <property type="component" value="Unassembled WGS sequence"/>
</dbReference>
<dbReference type="PANTHER" id="PTHR38831:SF2">
    <property type="entry name" value="TYPE II SECRETION SYSTEM PROTEIN K"/>
    <property type="match status" value="1"/>
</dbReference>
<evidence type="ECO:0000256" key="3">
    <source>
        <dbReference type="ARBA" id="ARBA00022448"/>
    </source>
</evidence>
<evidence type="ECO:0000256" key="9">
    <source>
        <dbReference type="ARBA" id="ARBA00023136"/>
    </source>
</evidence>
<gene>
    <name evidence="13" type="ORF">A2149_08670</name>
</gene>
<dbReference type="Gene3D" id="3.30.1300.30">
    <property type="entry name" value="GSPII I/J protein-like"/>
    <property type="match status" value="1"/>
</dbReference>
<evidence type="ECO:0000256" key="7">
    <source>
        <dbReference type="ARBA" id="ARBA00022927"/>
    </source>
</evidence>
<dbReference type="InterPro" id="IPR038072">
    <property type="entry name" value="GspK_central_sf"/>
</dbReference>
<dbReference type="PANTHER" id="PTHR38831">
    <property type="entry name" value="TYPE II SECRETION SYSTEM PROTEIN K"/>
    <property type="match status" value="1"/>
</dbReference>
<evidence type="ECO:0000259" key="11">
    <source>
        <dbReference type="Pfam" id="PF03934"/>
    </source>
</evidence>
<evidence type="ECO:0000256" key="8">
    <source>
        <dbReference type="ARBA" id="ARBA00022989"/>
    </source>
</evidence>
<dbReference type="InterPro" id="IPR045584">
    <property type="entry name" value="Pilin-like"/>
</dbReference>
<evidence type="ECO:0000256" key="4">
    <source>
        <dbReference type="ARBA" id="ARBA00022475"/>
    </source>
</evidence>
<dbReference type="GO" id="GO:0005886">
    <property type="term" value="C:plasma membrane"/>
    <property type="evidence" value="ECO:0007669"/>
    <property type="project" value="UniProtKB-SubCell"/>
</dbReference>
<keyword evidence="5" id="KW-0997">Cell inner membrane</keyword>
<dbReference type="InterPro" id="IPR005628">
    <property type="entry name" value="GspK"/>
</dbReference>
<evidence type="ECO:0008006" key="15">
    <source>
        <dbReference type="Google" id="ProtNLM"/>
    </source>
</evidence>
<dbReference type="Gene3D" id="1.10.40.60">
    <property type="entry name" value="EpsJ-like"/>
    <property type="match status" value="2"/>
</dbReference>
<evidence type="ECO:0000256" key="6">
    <source>
        <dbReference type="ARBA" id="ARBA00022692"/>
    </source>
</evidence>
<comment type="similarity">
    <text evidence="2">Belongs to the GSP K family.</text>
</comment>
<evidence type="ECO:0000259" key="12">
    <source>
        <dbReference type="Pfam" id="PF21687"/>
    </source>
</evidence>
<comment type="caution">
    <text evidence="13">The sequence shown here is derived from an EMBL/GenBank/DDBJ whole genome shotgun (WGS) entry which is preliminary data.</text>
</comment>
<keyword evidence="3" id="KW-0813">Transport</keyword>
<feature type="domain" description="T2SS protein K first SAM-like" evidence="12">
    <location>
        <begin position="116"/>
        <end position="223"/>
    </location>
</feature>
<name>A0A1F7RRY7_9BACT</name>
<dbReference type="InterPro" id="IPR049179">
    <property type="entry name" value="T2SSK_SAM-like_2nd"/>
</dbReference>
<proteinExistence type="inferred from homology"/>
<evidence type="ECO:0000313" key="14">
    <source>
        <dbReference type="Proteomes" id="UP000178435"/>
    </source>
</evidence>
<sequence>MRVKVFKSFKQEKGFALALVLLITTLVLITVLEFNYEMRVDASIATNFRDSLKALYVAKGGINAAIALLRQDTSDDWEKKKVLVDSLDEDWARPDLTWQVGEGMVTGMIIDEDRKVNLNEFLTEGGQGGTGTQKSGTGGKNETEDKQKVEVVRRILDKLKVNSNNTEEIIESIKDWFGEGDDNPVIESYYQSLPSPYEAKMATFDDITEMLLVKGTNKNIFYQIKEKSLLPGGEQIPGSEKEVEEEPLKPLSTIFTVYTGPGTDKGKININTAPREVLLALHENMDEESVDQIIEHRTEEPFESVDEVKKISSNIEKIFDNDTKDTGLKGIRNLIKVRSNYFRIIAHGKVNDVTKTIEAVVFRDSNPEKEGRITIKSWAEY</sequence>
<keyword evidence="7" id="KW-0653">Protein transport</keyword>
<keyword evidence="9" id="KW-0472">Membrane</keyword>
<dbReference type="InterPro" id="IPR049031">
    <property type="entry name" value="T2SSK_SAM-like_1st"/>
</dbReference>
<dbReference type="EMBL" id="MGDF01000148">
    <property type="protein sequence ID" value="OGL44326.1"/>
    <property type="molecule type" value="Genomic_DNA"/>
</dbReference>
<dbReference type="AlphaFoldDB" id="A0A1F7RRY7"/>
<dbReference type="PIRSF" id="PIRSF002786">
    <property type="entry name" value="XcpX"/>
    <property type="match status" value="1"/>
</dbReference>
<evidence type="ECO:0000313" key="13">
    <source>
        <dbReference type="EMBL" id="OGL44326.1"/>
    </source>
</evidence>
<feature type="region of interest" description="Disordered" evidence="10">
    <location>
        <begin position="123"/>
        <end position="145"/>
    </location>
</feature>
<organism evidence="13 14">
    <name type="scientific">Candidatus Schekmanbacteria bacterium RBG_16_38_11</name>
    <dbReference type="NCBI Taxonomy" id="1817880"/>
    <lineage>
        <taxon>Bacteria</taxon>
        <taxon>Candidatus Schekmaniibacteriota</taxon>
    </lineage>
</organism>
<dbReference type="SUPFAM" id="SSF47781">
    <property type="entry name" value="RuvA domain 2-like"/>
    <property type="match status" value="1"/>
</dbReference>